<dbReference type="AlphaFoldDB" id="A0A0F9FJ39"/>
<accession>A0A0F9FJ39</accession>
<sequence length="67" mass="7709">MTPYIHYSKRADSLIIYFEKPVPAISHDCDGVFWLRIDTEGKIVGIEIEGFKKHFIPKYTVGKKPSP</sequence>
<comment type="caution">
    <text evidence="1">The sequence shown here is derived from an EMBL/GenBank/DDBJ whole genome shotgun (WGS) entry which is preliminary data.</text>
</comment>
<dbReference type="Pfam" id="PF10049">
    <property type="entry name" value="DUF2283"/>
    <property type="match status" value="1"/>
</dbReference>
<protein>
    <recommendedName>
        <fullName evidence="2">DUF2283 domain-containing protein</fullName>
    </recommendedName>
</protein>
<organism evidence="1">
    <name type="scientific">marine sediment metagenome</name>
    <dbReference type="NCBI Taxonomy" id="412755"/>
    <lineage>
        <taxon>unclassified sequences</taxon>
        <taxon>metagenomes</taxon>
        <taxon>ecological metagenomes</taxon>
    </lineage>
</organism>
<reference evidence="1" key="1">
    <citation type="journal article" date="2015" name="Nature">
        <title>Complex archaea that bridge the gap between prokaryotes and eukaryotes.</title>
        <authorList>
            <person name="Spang A."/>
            <person name="Saw J.H."/>
            <person name="Jorgensen S.L."/>
            <person name="Zaremba-Niedzwiedzka K."/>
            <person name="Martijn J."/>
            <person name="Lind A.E."/>
            <person name="van Eijk R."/>
            <person name="Schleper C."/>
            <person name="Guy L."/>
            <person name="Ettema T.J."/>
        </authorList>
    </citation>
    <scope>NUCLEOTIDE SEQUENCE</scope>
</reference>
<proteinExistence type="predicted"/>
<evidence type="ECO:0008006" key="2">
    <source>
        <dbReference type="Google" id="ProtNLM"/>
    </source>
</evidence>
<dbReference type="InterPro" id="IPR019270">
    <property type="entry name" value="DUF2283"/>
</dbReference>
<evidence type="ECO:0000313" key="1">
    <source>
        <dbReference type="EMBL" id="KKL51132.1"/>
    </source>
</evidence>
<dbReference type="EMBL" id="LAZR01032350">
    <property type="protein sequence ID" value="KKL51132.1"/>
    <property type="molecule type" value="Genomic_DNA"/>
</dbReference>
<name>A0A0F9FJ39_9ZZZZ</name>
<gene>
    <name evidence="1" type="ORF">LCGC14_2298540</name>
</gene>